<evidence type="ECO:0000313" key="4">
    <source>
        <dbReference type="Proteomes" id="UP000536835"/>
    </source>
</evidence>
<feature type="signal peptide" evidence="2">
    <location>
        <begin position="1"/>
        <end position="19"/>
    </location>
</feature>
<evidence type="ECO:0000313" key="3">
    <source>
        <dbReference type="EMBL" id="NNU17102.1"/>
    </source>
</evidence>
<dbReference type="Proteomes" id="UP000536835">
    <property type="component" value="Unassembled WGS sequence"/>
</dbReference>
<organism evidence="3 4">
    <name type="scientific">Parvularcula mediterranea</name>
    <dbReference type="NCBI Taxonomy" id="2732508"/>
    <lineage>
        <taxon>Bacteria</taxon>
        <taxon>Pseudomonadati</taxon>
        <taxon>Pseudomonadota</taxon>
        <taxon>Alphaproteobacteria</taxon>
        <taxon>Parvularculales</taxon>
        <taxon>Parvularculaceae</taxon>
        <taxon>Parvularcula</taxon>
    </lineage>
</organism>
<dbReference type="EMBL" id="JABFCX010000003">
    <property type="protein sequence ID" value="NNU17102.1"/>
    <property type="molecule type" value="Genomic_DNA"/>
</dbReference>
<feature type="chain" id="PRO_5031440808" description="Lipoprotein" evidence="2">
    <location>
        <begin position="20"/>
        <end position="165"/>
    </location>
</feature>
<dbReference type="RefSeq" id="WP_173200196.1">
    <property type="nucleotide sequence ID" value="NZ_JABFCX010000003.1"/>
</dbReference>
<comment type="caution">
    <text evidence="3">The sequence shown here is derived from an EMBL/GenBank/DDBJ whole genome shotgun (WGS) entry which is preliminary data.</text>
</comment>
<name>A0A7Y3RN13_9PROT</name>
<feature type="region of interest" description="Disordered" evidence="1">
    <location>
        <begin position="23"/>
        <end position="46"/>
    </location>
</feature>
<dbReference type="PROSITE" id="PS51257">
    <property type="entry name" value="PROKAR_LIPOPROTEIN"/>
    <property type="match status" value="1"/>
</dbReference>
<keyword evidence="2" id="KW-0732">Signal</keyword>
<evidence type="ECO:0000256" key="1">
    <source>
        <dbReference type="SAM" id="MobiDB-lite"/>
    </source>
</evidence>
<dbReference type="AlphaFoldDB" id="A0A7Y3RN13"/>
<reference evidence="3 4" key="1">
    <citation type="submission" date="2020-05" db="EMBL/GenBank/DDBJ databases">
        <title>Parvularcula mediterraneae sp. nov., isolated from polypropylene straw from shallow seawater of the seashore of Laganas in Zakynthos island, Greece.</title>
        <authorList>
            <person name="Szabo I."/>
            <person name="Al-Omari J."/>
            <person name="Rado J."/>
            <person name="Szerdahelyi G.S."/>
        </authorList>
    </citation>
    <scope>NUCLEOTIDE SEQUENCE [LARGE SCALE GENOMIC DNA]</scope>
    <source>
        <strain evidence="3 4">ZS-1/3</strain>
    </source>
</reference>
<gene>
    <name evidence="3" type="ORF">HK107_12295</name>
</gene>
<proteinExistence type="predicted"/>
<accession>A0A7Y3RN13</accession>
<keyword evidence="4" id="KW-1185">Reference proteome</keyword>
<evidence type="ECO:0008006" key="5">
    <source>
        <dbReference type="Google" id="ProtNLM"/>
    </source>
</evidence>
<sequence length="165" mass="17170">MMIRSALFLAGAVTLAACASAPSTGANKATSAPPRIETEAPDPDPLRAASIPSGRCGMILWTKSGSRTLPIFRSLDNLQATMQIEGDEVSLDLQEEAGELRLGMRSEQLYAVADEARAGSSVETKLTWGQTFPGGSYISGGTITLTGADGWQRILPVAGIAGCKA</sequence>
<protein>
    <recommendedName>
        <fullName evidence="5">Lipoprotein</fullName>
    </recommendedName>
</protein>
<evidence type="ECO:0000256" key="2">
    <source>
        <dbReference type="SAM" id="SignalP"/>
    </source>
</evidence>